<dbReference type="EMBL" id="JAWUZT010000064">
    <property type="protein sequence ID" value="MDW8517848.1"/>
    <property type="molecule type" value="Genomic_DNA"/>
</dbReference>
<keyword evidence="2" id="KW-1185">Reference proteome</keyword>
<dbReference type="Proteomes" id="UP001284771">
    <property type="component" value="Unassembled WGS sequence"/>
</dbReference>
<gene>
    <name evidence="1" type="ORF">RIB56_17180</name>
</gene>
<protein>
    <submittedName>
        <fullName evidence="1">Uncharacterized protein</fullName>
    </submittedName>
</protein>
<evidence type="ECO:0000313" key="2">
    <source>
        <dbReference type="Proteomes" id="UP001284771"/>
    </source>
</evidence>
<sequence>MVVTQPGAVNAAVYMAKTNQAPTTCLSGVPLTFNNVSIYKLFNGNTFNLSTWSGSGGLSYTLNVNNGTITSSAGNIYGGSR</sequence>
<proteinExistence type="predicted"/>
<reference evidence="2" key="1">
    <citation type="submission" date="2023-07" db="EMBL/GenBank/DDBJ databases">
        <title>Draft genomic sequences of Priestia flexa CCM isolated from the soil of an abandoned mine contaminated by free cyanide in the high Andean zone of Tacna, Peru.</title>
        <authorList>
            <person name="Caceda Quiroz C.J."/>
            <person name="Maraza Chooque G.J."/>
            <person name="Fora Quispe G.L."/>
            <person name="Carpio Mamani M."/>
        </authorList>
    </citation>
    <scope>NUCLEOTIDE SEQUENCE [LARGE SCALE GENOMIC DNA]</scope>
    <source>
        <strain evidence="2">CCM</strain>
    </source>
</reference>
<comment type="caution">
    <text evidence="1">The sequence shown here is derived from an EMBL/GenBank/DDBJ whole genome shotgun (WGS) entry which is preliminary data.</text>
</comment>
<organism evidence="1 2">
    <name type="scientific">Priestia flexa</name>
    <dbReference type="NCBI Taxonomy" id="86664"/>
    <lineage>
        <taxon>Bacteria</taxon>
        <taxon>Bacillati</taxon>
        <taxon>Bacillota</taxon>
        <taxon>Bacilli</taxon>
        <taxon>Bacillales</taxon>
        <taxon>Bacillaceae</taxon>
        <taxon>Priestia</taxon>
    </lineage>
</organism>
<evidence type="ECO:0000313" key="1">
    <source>
        <dbReference type="EMBL" id="MDW8517848.1"/>
    </source>
</evidence>
<accession>A0ABU4JA16</accession>
<name>A0ABU4JA16_9BACI</name>
<dbReference type="RefSeq" id="WP_025909894.1">
    <property type="nucleotide sequence ID" value="NZ_CANLXW010000011.1"/>
</dbReference>